<accession>A0AAU9CRG9</accession>
<organism evidence="1 2">
    <name type="scientific">Methylomarinovum tepidoasis</name>
    <dbReference type="NCBI Taxonomy" id="2840183"/>
    <lineage>
        <taxon>Bacteria</taxon>
        <taxon>Pseudomonadati</taxon>
        <taxon>Pseudomonadota</taxon>
        <taxon>Gammaproteobacteria</taxon>
        <taxon>Methylococcales</taxon>
        <taxon>Methylothermaceae</taxon>
        <taxon>Methylomarinovum</taxon>
    </lineage>
</organism>
<dbReference type="KEGG" id="meiy:MIN45_P1353"/>
<keyword evidence="2" id="KW-1185">Reference proteome</keyword>
<dbReference type="InterPro" id="IPR036526">
    <property type="entry name" value="C-N_Hydrolase_sf"/>
</dbReference>
<evidence type="ECO:0000313" key="1">
    <source>
        <dbReference type="EMBL" id="BCX88983.1"/>
    </source>
</evidence>
<evidence type="ECO:0000313" key="2">
    <source>
        <dbReference type="Proteomes" id="UP001321450"/>
    </source>
</evidence>
<name>A0AAU9CRG9_9GAMM</name>
<gene>
    <name evidence="1" type="ORF">MIN45_P1353</name>
</gene>
<dbReference type="SUPFAM" id="SSF56317">
    <property type="entry name" value="Carbon-nitrogen hydrolase"/>
    <property type="match status" value="1"/>
</dbReference>
<sequence>MWVIGWPQGEYLARAKTEETLVSARVDLARTEKTRRIWPYLRDRRIDAYEGLARRWLDD</sequence>
<dbReference type="Gene3D" id="3.60.110.10">
    <property type="entry name" value="Carbon-nitrogen hydrolase"/>
    <property type="match status" value="1"/>
</dbReference>
<protein>
    <submittedName>
        <fullName evidence="1">Uncharacterized protein</fullName>
    </submittedName>
</protein>
<dbReference type="Proteomes" id="UP001321450">
    <property type="component" value="Chromosome"/>
</dbReference>
<reference evidence="2" key="1">
    <citation type="journal article" date="2024" name="Int. J. Syst. Evol. Microbiol.">
        <title>Methylomarinovum tepidoasis sp. nov., a moderately thermophilic methanotroph of the family Methylothermaceae isolated from a deep-sea hydrothermal field.</title>
        <authorList>
            <person name="Hirayama H."/>
            <person name="Takaki Y."/>
            <person name="Abe M."/>
            <person name="Miyazaki M."/>
            <person name="Uematsu K."/>
            <person name="Matsui Y."/>
            <person name="Takai K."/>
        </authorList>
    </citation>
    <scope>NUCLEOTIDE SEQUENCE [LARGE SCALE GENOMIC DNA]</scope>
    <source>
        <strain evidence="2">IN45</strain>
    </source>
</reference>
<dbReference type="RefSeq" id="WP_286291225.1">
    <property type="nucleotide sequence ID" value="NZ_AP024718.1"/>
</dbReference>
<dbReference type="AlphaFoldDB" id="A0AAU9CRG9"/>
<dbReference type="EMBL" id="AP024718">
    <property type="protein sequence ID" value="BCX88983.1"/>
    <property type="molecule type" value="Genomic_DNA"/>
</dbReference>
<proteinExistence type="predicted"/>